<dbReference type="PANTHER" id="PTHR42997:SF1">
    <property type="entry name" value="AP-4-A PHOSPHORYLASE"/>
    <property type="match status" value="1"/>
</dbReference>
<dbReference type="InterPro" id="IPR019808">
    <property type="entry name" value="Histidine_triad_CS"/>
</dbReference>
<dbReference type="KEGG" id="tbd:Tbd_1576"/>
<dbReference type="AlphaFoldDB" id="Q3SIJ9"/>
<dbReference type="Gene3D" id="3.30.428.10">
    <property type="entry name" value="HIT-like"/>
    <property type="match status" value="1"/>
</dbReference>
<protein>
    <submittedName>
        <fullName evidence="6">Putative hydrolase</fullName>
    </submittedName>
</protein>
<feature type="short sequence motif" description="Histidine triad motif" evidence="2 3">
    <location>
        <begin position="150"/>
        <end position="154"/>
    </location>
</feature>
<feature type="active site" description="Tele-AMP-histidine intermediate" evidence="1">
    <location>
        <position position="152"/>
    </location>
</feature>
<accession>Q3SIJ9</accession>
<proteinExistence type="predicted"/>
<dbReference type="PRINTS" id="PR00332">
    <property type="entry name" value="HISTRIAD"/>
</dbReference>
<dbReference type="InterPro" id="IPR052908">
    <property type="entry name" value="AP-4-A_phosphorylase"/>
</dbReference>
<dbReference type="InterPro" id="IPR036265">
    <property type="entry name" value="HIT-like_sf"/>
</dbReference>
<sequence>MPDATRSESTPSRRGVPRRGEPVTLAQGLAAALRPTRSPWRPVQRDIDIPGMTVTTPAKPCPFCQLEPHRIVAEDALTVAYRDGFPVSPGHTVIIPRRHFATLFEASDAERLALLTMMEHAKAILDRHHAPDGYNFGINHGPAGGQSVPHLHIHVIPRYRGDKEDPRGGVRWVLPDKAKYWA</sequence>
<keyword evidence="7" id="KW-1185">Reference proteome</keyword>
<dbReference type="STRING" id="292415.Tbd_1576"/>
<dbReference type="PANTHER" id="PTHR42997">
    <property type="entry name" value="HIT FAMILY HYDROLASE"/>
    <property type="match status" value="1"/>
</dbReference>
<dbReference type="PROSITE" id="PS51084">
    <property type="entry name" value="HIT_2"/>
    <property type="match status" value="1"/>
</dbReference>
<dbReference type="GO" id="GO:0016787">
    <property type="term" value="F:hydrolase activity"/>
    <property type="evidence" value="ECO:0007669"/>
    <property type="project" value="UniProtKB-KW"/>
</dbReference>
<evidence type="ECO:0000256" key="2">
    <source>
        <dbReference type="PIRSR" id="PIRSR601310-3"/>
    </source>
</evidence>
<gene>
    <name evidence="6" type="ordered locus">Tbd_1576</name>
</gene>
<dbReference type="Proteomes" id="UP000008291">
    <property type="component" value="Chromosome"/>
</dbReference>
<dbReference type="HOGENOM" id="CLU_056776_5_1_4"/>
<evidence type="ECO:0000313" key="7">
    <source>
        <dbReference type="Proteomes" id="UP000008291"/>
    </source>
</evidence>
<dbReference type="EMBL" id="CP000116">
    <property type="protein sequence ID" value="AAZ97529.1"/>
    <property type="molecule type" value="Genomic_DNA"/>
</dbReference>
<name>Q3SIJ9_THIDA</name>
<feature type="domain" description="HIT" evidence="5">
    <location>
        <begin position="59"/>
        <end position="165"/>
    </location>
</feature>
<dbReference type="eggNOG" id="COG0537">
    <property type="taxonomic scope" value="Bacteria"/>
</dbReference>
<evidence type="ECO:0000313" key="6">
    <source>
        <dbReference type="EMBL" id="AAZ97529.1"/>
    </source>
</evidence>
<reference evidence="6 7" key="1">
    <citation type="journal article" date="2006" name="J. Bacteriol.">
        <title>The genome sequence of the obligately chemolithoautotrophic, facultatively anaerobic bacterium Thiobacillus denitrificans.</title>
        <authorList>
            <person name="Beller H.R."/>
            <person name="Chain P.S."/>
            <person name="Letain T.E."/>
            <person name="Chakicherla A."/>
            <person name="Larimer F.W."/>
            <person name="Richardson P.M."/>
            <person name="Coleman M.A."/>
            <person name="Wood A.P."/>
            <person name="Kelly D.P."/>
        </authorList>
    </citation>
    <scope>NUCLEOTIDE SEQUENCE [LARGE SCALE GENOMIC DNA]</scope>
    <source>
        <strain evidence="6 7">ATCC 25259</strain>
    </source>
</reference>
<dbReference type="Pfam" id="PF01230">
    <property type="entry name" value="HIT"/>
    <property type="match status" value="1"/>
</dbReference>
<dbReference type="SUPFAM" id="SSF54197">
    <property type="entry name" value="HIT-like"/>
    <property type="match status" value="1"/>
</dbReference>
<evidence type="ECO:0000256" key="1">
    <source>
        <dbReference type="PIRSR" id="PIRSR601310-1"/>
    </source>
</evidence>
<organism evidence="6 7">
    <name type="scientific">Thiobacillus denitrificans (strain ATCC 25259 / T1)</name>
    <dbReference type="NCBI Taxonomy" id="292415"/>
    <lineage>
        <taxon>Bacteria</taxon>
        <taxon>Pseudomonadati</taxon>
        <taxon>Pseudomonadota</taxon>
        <taxon>Betaproteobacteria</taxon>
        <taxon>Nitrosomonadales</taxon>
        <taxon>Thiobacillaceae</taxon>
        <taxon>Thiobacillus</taxon>
    </lineage>
</organism>
<dbReference type="InterPro" id="IPR001310">
    <property type="entry name" value="Histidine_triad_HIT"/>
</dbReference>
<dbReference type="PROSITE" id="PS00892">
    <property type="entry name" value="HIT_1"/>
    <property type="match status" value="1"/>
</dbReference>
<evidence type="ECO:0000256" key="4">
    <source>
        <dbReference type="SAM" id="MobiDB-lite"/>
    </source>
</evidence>
<dbReference type="InterPro" id="IPR011146">
    <property type="entry name" value="HIT-like"/>
</dbReference>
<evidence type="ECO:0000256" key="3">
    <source>
        <dbReference type="PROSITE-ProRule" id="PRU00464"/>
    </source>
</evidence>
<keyword evidence="6" id="KW-0378">Hydrolase</keyword>
<feature type="region of interest" description="Disordered" evidence="4">
    <location>
        <begin position="1"/>
        <end position="21"/>
    </location>
</feature>
<evidence type="ECO:0000259" key="5">
    <source>
        <dbReference type="PROSITE" id="PS51084"/>
    </source>
</evidence>